<dbReference type="SMART" id="SM00862">
    <property type="entry name" value="Trans_reg_C"/>
    <property type="match status" value="1"/>
</dbReference>
<dbReference type="CDD" id="cd00383">
    <property type="entry name" value="trans_reg_C"/>
    <property type="match status" value="1"/>
</dbReference>
<keyword evidence="3" id="KW-0804">Transcription</keyword>
<keyword evidence="1" id="KW-0805">Transcription regulation</keyword>
<feature type="domain" description="OmpR/PhoB-type" evidence="7">
    <location>
        <begin position="124"/>
        <end position="218"/>
    </location>
</feature>
<dbReference type="InterPro" id="IPR001789">
    <property type="entry name" value="Sig_transdc_resp-reg_receiver"/>
</dbReference>
<dbReference type="InterPro" id="IPR039420">
    <property type="entry name" value="WalR-like"/>
</dbReference>
<keyword evidence="2 5" id="KW-0238">DNA-binding</keyword>
<keyword evidence="9" id="KW-1185">Reference proteome</keyword>
<evidence type="ECO:0000256" key="2">
    <source>
        <dbReference type="ARBA" id="ARBA00023125"/>
    </source>
</evidence>
<dbReference type="Pfam" id="PF00486">
    <property type="entry name" value="Trans_reg_C"/>
    <property type="match status" value="1"/>
</dbReference>
<dbReference type="GO" id="GO:0000976">
    <property type="term" value="F:transcription cis-regulatory region binding"/>
    <property type="evidence" value="ECO:0007669"/>
    <property type="project" value="TreeGrafter"/>
</dbReference>
<dbReference type="Gene3D" id="1.10.10.10">
    <property type="entry name" value="Winged helix-like DNA-binding domain superfamily/Winged helix DNA-binding domain"/>
    <property type="match status" value="1"/>
</dbReference>
<evidence type="ECO:0000313" key="9">
    <source>
        <dbReference type="Proteomes" id="UP000541185"/>
    </source>
</evidence>
<feature type="DNA-binding region" description="OmpR/PhoB-type" evidence="5">
    <location>
        <begin position="124"/>
        <end position="218"/>
    </location>
</feature>
<dbReference type="SUPFAM" id="SSF52172">
    <property type="entry name" value="CheY-like"/>
    <property type="match status" value="1"/>
</dbReference>
<proteinExistence type="predicted"/>
<dbReference type="GO" id="GO:0000156">
    <property type="term" value="F:phosphorelay response regulator activity"/>
    <property type="evidence" value="ECO:0007669"/>
    <property type="project" value="TreeGrafter"/>
</dbReference>
<dbReference type="Proteomes" id="UP000541185">
    <property type="component" value="Unassembled WGS sequence"/>
</dbReference>
<dbReference type="InterPro" id="IPR036388">
    <property type="entry name" value="WH-like_DNA-bd_sf"/>
</dbReference>
<feature type="domain" description="Response regulatory" evidence="6">
    <location>
        <begin position="2"/>
        <end position="116"/>
    </location>
</feature>
<dbReference type="InterPro" id="IPR001867">
    <property type="entry name" value="OmpR/PhoB-type_DNA-bd"/>
</dbReference>
<evidence type="ECO:0000256" key="3">
    <source>
        <dbReference type="ARBA" id="ARBA00023163"/>
    </source>
</evidence>
<evidence type="ECO:0000313" key="8">
    <source>
        <dbReference type="EMBL" id="NML42941.1"/>
    </source>
</evidence>
<dbReference type="Gene3D" id="6.10.250.690">
    <property type="match status" value="1"/>
</dbReference>
<dbReference type="PANTHER" id="PTHR48111">
    <property type="entry name" value="REGULATOR OF RPOS"/>
    <property type="match status" value="1"/>
</dbReference>
<sequence>MRILLIEDDPMIGRATAQALVDAAHAVDWVRDAAHGTAALRDNQYDLLLLDLGLGAADGMDILRTLRRSDPALPVLVLSARHQLDTRVDVLDLGADDYLVKPFELKELLARMRAVVRRKAGSGAPLLACGELTLDPASHEAEFRGARSRLSAREFALLEALVRRPGAIVSKGDLEERIYGWDQNVESNTVEVLVYGLRKKLGAEVIRTVRGVGYMVDRAP</sequence>
<evidence type="ECO:0000256" key="1">
    <source>
        <dbReference type="ARBA" id="ARBA00023015"/>
    </source>
</evidence>
<protein>
    <submittedName>
        <fullName evidence="8">Response regulator transcription factor</fullName>
    </submittedName>
</protein>
<reference evidence="8 9" key="1">
    <citation type="submission" date="2020-04" db="EMBL/GenBank/DDBJ databases">
        <title>Ramlibacter sp. G-1-2-2 isolated from soil.</title>
        <authorList>
            <person name="Dahal R.H."/>
        </authorList>
    </citation>
    <scope>NUCLEOTIDE SEQUENCE [LARGE SCALE GENOMIC DNA]</scope>
    <source>
        <strain evidence="8 9">G-1-2-2</strain>
    </source>
</reference>
<dbReference type="Pfam" id="PF00072">
    <property type="entry name" value="Response_reg"/>
    <property type="match status" value="1"/>
</dbReference>
<evidence type="ECO:0000256" key="5">
    <source>
        <dbReference type="PROSITE-ProRule" id="PRU01091"/>
    </source>
</evidence>
<comment type="caution">
    <text evidence="8">The sequence shown here is derived from an EMBL/GenBank/DDBJ whole genome shotgun (WGS) entry which is preliminary data.</text>
</comment>
<accession>A0A848GZY5</accession>
<evidence type="ECO:0000259" key="6">
    <source>
        <dbReference type="PROSITE" id="PS50110"/>
    </source>
</evidence>
<evidence type="ECO:0000256" key="4">
    <source>
        <dbReference type="PROSITE-ProRule" id="PRU00169"/>
    </source>
</evidence>
<name>A0A848GZY5_9BURK</name>
<gene>
    <name evidence="8" type="ORF">HHL11_04205</name>
</gene>
<dbReference type="RefSeq" id="WP_169417185.1">
    <property type="nucleotide sequence ID" value="NZ_JABBFX010000001.1"/>
</dbReference>
<dbReference type="InterPro" id="IPR011006">
    <property type="entry name" value="CheY-like_superfamily"/>
</dbReference>
<organism evidence="8 9">
    <name type="scientific">Ramlibacter agri</name>
    <dbReference type="NCBI Taxonomy" id="2728837"/>
    <lineage>
        <taxon>Bacteria</taxon>
        <taxon>Pseudomonadati</taxon>
        <taxon>Pseudomonadota</taxon>
        <taxon>Betaproteobacteria</taxon>
        <taxon>Burkholderiales</taxon>
        <taxon>Comamonadaceae</taxon>
        <taxon>Ramlibacter</taxon>
    </lineage>
</organism>
<evidence type="ECO:0000259" key="7">
    <source>
        <dbReference type="PROSITE" id="PS51755"/>
    </source>
</evidence>
<feature type="modified residue" description="4-aspartylphosphate" evidence="4">
    <location>
        <position position="51"/>
    </location>
</feature>
<dbReference type="GO" id="GO:0032993">
    <property type="term" value="C:protein-DNA complex"/>
    <property type="evidence" value="ECO:0007669"/>
    <property type="project" value="TreeGrafter"/>
</dbReference>
<dbReference type="Gene3D" id="3.40.50.2300">
    <property type="match status" value="1"/>
</dbReference>
<dbReference type="PROSITE" id="PS50110">
    <property type="entry name" value="RESPONSE_REGULATORY"/>
    <property type="match status" value="1"/>
</dbReference>
<dbReference type="SMART" id="SM00448">
    <property type="entry name" value="REC"/>
    <property type="match status" value="1"/>
</dbReference>
<dbReference type="PROSITE" id="PS51755">
    <property type="entry name" value="OMPR_PHOB"/>
    <property type="match status" value="1"/>
</dbReference>
<dbReference type="EMBL" id="JABBFX010000001">
    <property type="protein sequence ID" value="NML42941.1"/>
    <property type="molecule type" value="Genomic_DNA"/>
</dbReference>
<dbReference type="GO" id="GO:0005829">
    <property type="term" value="C:cytosol"/>
    <property type="evidence" value="ECO:0007669"/>
    <property type="project" value="TreeGrafter"/>
</dbReference>
<dbReference type="GO" id="GO:0006355">
    <property type="term" value="P:regulation of DNA-templated transcription"/>
    <property type="evidence" value="ECO:0007669"/>
    <property type="project" value="InterPro"/>
</dbReference>
<dbReference type="PANTHER" id="PTHR48111:SF67">
    <property type="entry name" value="TRANSCRIPTIONAL REGULATORY PROTEIN TCTD"/>
    <property type="match status" value="1"/>
</dbReference>
<dbReference type="AlphaFoldDB" id="A0A848GZY5"/>
<keyword evidence="4" id="KW-0597">Phosphoprotein</keyword>